<proteinExistence type="inferred from homology"/>
<comment type="similarity">
    <text evidence="2">Belongs to the peptidase S1 family. CLIP subfamily.</text>
</comment>
<evidence type="ECO:0000256" key="2">
    <source>
        <dbReference type="ARBA" id="ARBA00024195"/>
    </source>
</evidence>
<dbReference type="InterPro" id="IPR001254">
    <property type="entry name" value="Trypsin_dom"/>
</dbReference>
<dbReference type="InterPro" id="IPR051487">
    <property type="entry name" value="Ser/Thr_Proteases_Immune/Dev"/>
</dbReference>
<dbReference type="OrthoDB" id="10051896at2759"/>
<accession>A0A6G5A916</accession>
<dbReference type="PRINTS" id="PR00722">
    <property type="entry name" value="CHYMOTRYPSIN"/>
</dbReference>
<sequence>MTPTVVKSLIGLSLLLVTLHGLSAQKVTLNPKGCGVSFHKTMIVNGTEVKETQYPWMVFLELQYADAARACGGTIITERHVLTAAHCLVLDNIYVQKVVVTYGSVDRRNGKKVEASKMIIHKGYHMTKHVNDIALLEVKYAFQFSKEVTPICLPMTRVPLVNKNAIVSGWGSLYYGGQGVDFLRQTTVSIYPSIICSLLYSRLDYSDVYQCCANRVGRGACKGDSGGPLMLRTGTGRFQQVGIVSYGTGTCGGIFNPQVYTRVDGYVDWLTRGVSSSTGYKPLGEQKRTCSEADLTSSHDDTSMW</sequence>
<dbReference type="InterPro" id="IPR033116">
    <property type="entry name" value="TRYPSIN_SER"/>
</dbReference>
<dbReference type="EMBL" id="GIKN01004403">
    <property type="protein sequence ID" value="NIE46676.1"/>
    <property type="molecule type" value="Transcribed_RNA"/>
</dbReference>
<evidence type="ECO:0000256" key="4">
    <source>
        <dbReference type="SAM" id="SignalP"/>
    </source>
</evidence>
<keyword evidence="3" id="KW-0378">Hydrolase</keyword>
<keyword evidence="3" id="KW-0720">Serine protease</keyword>
<feature type="domain" description="Peptidase S1" evidence="5">
    <location>
        <begin position="43"/>
        <end position="275"/>
    </location>
</feature>
<dbReference type="GO" id="GO:0006508">
    <property type="term" value="P:proteolysis"/>
    <property type="evidence" value="ECO:0007669"/>
    <property type="project" value="UniProtKB-KW"/>
</dbReference>
<name>A0A6G5A916_RHIMP</name>
<keyword evidence="4" id="KW-0732">Signal</keyword>
<dbReference type="SMART" id="SM00020">
    <property type="entry name" value="Tryp_SPc"/>
    <property type="match status" value="1"/>
</dbReference>
<feature type="chain" id="PRO_5026317067" evidence="4">
    <location>
        <begin position="25"/>
        <end position="305"/>
    </location>
</feature>
<dbReference type="InterPro" id="IPR001314">
    <property type="entry name" value="Peptidase_S1A"/>
</dbReference>
<reference evidence="6" key="1">
    <citation type="submission" date="2020-03" db="EMBL/GenBank/DDBJ databases">
        <title>A transcriptome and proteome of the tick Rhipicephalus microplus shaped by the genetic composition of its hosts and developmental stage.</title>
        <authorList>
            <person name="Garcia G.R."/>
            <person name="Ribeiro J.M.C."/>
            <person name="Maruyama S.R."/>
            <person name="Gardinasse L.G."/>
            <person name="Nelson K."/>
            <person name="Ferreira B.R."/>
            <person name="Andrade T.G."/>
            <person name="Santos I.K.F.M."/>
        </authorList>
    </citation>
    <scope>NUCLEOTIDE SEQUENCE</scope>
    <source>
        <strain evidence="6">NSGR</strain>
        <tissue evidence="6">Salivary glands</tissue>
    </source>
</reference>
<evidence type="ECO:0000256" key="3">
    <source>
        <dbReference type="RuleBase" id="RU363034"/>
    </source>
</evidence>
<dbReference type="VEuPathDB" id="VectorBase:LOC119165728"/>
<dbReference type="PANTHER" id="PTHR24256">
    <property type="entry name" value="TRYPTASE-RELATED"/>
    <property type="match status" value="1"/>
</dbReference>
<dbReference type="FunFam" id="2.40.10.10:FF:000068">
    <property type="entry name" value="transmembrane protease serine 2"/>
    <property type="match status" value="1"/>
</dbReference>
<dbReference type="Gene3D" id="2.40.10.10">
    <property type="entry name" value="Trypsin-like serine proteases"/>
    <property type="match status" value="1"/>
</dbReference>
<keyword evidence="3 6" id="KW-0645">Protease</keyword>
<organism evidence="6">
    <name type="scientific">Rhipicephalus microplus</name>
    <name type="common">Cattle tick</name>
    <name type="synonym">Boophilus microplus</name>
    <dbReference type="NCBI Taxonomy" id="6941"/>
    <lineage>
        <taxon>Eukaryota</taxon>
        <taxon>Metazoa</taxon>
        <taxon>Ecdysozoa</taxon>
        <taxon>Arthropoda</taxon>
        <taxon>Chelicerata</taxon>
        <taxon>Arachnida</taxon>
        <taxon>Acari</taxon>
        <taxon>Parasitiformes</taxon>
        <taxon>Ixodida</taxon>
        <taxon>Ixodoidea</taxon>
        <taxon>Ixodidae</taxon>
        <taxon>Rhipicephalinae</taxon>
        <taxon>Rhipicephalus</taxon>
        <taxon>Boophilus</taxon>
    </lineage>
</organism>
<dbReference type="PROSITE" id="PS50240">
    <property type="entry name" value="TRYPSIN_DOM"/>
    <property type="match status" value="1"/>
</dbReference>
<keyword evidence="1" id="KW-1015">Disulfide bond</keyword>
<evidence type="ECO:0000256" key="1">
    <source>
        <dbReference type="ARBA" id="ARBA00023157"/>
    </source>
</evidence>
<dbReference type="PROSITE" id="PS00135">
    <property type="entry name" value="TRYPSIN_SER"/>
    <property type="match status" value="1"/>
</dbReference>
<dbReference type="CDD" id="cd00190">
    <property type="entry name" value="Tryp_SPc"/>
    <property type="match status" value="1"/>
</dbReference>
<dbReference type="PROSITE" id="PS00134">
    <property type="entry name" value="TRYPSIN_HIS"/>
    <property type="match status" value="1"/>
</dbReference>
<dbReference type="SUPFAM" id="SSF50494">
    <property type="entry name" value="Trypsin-like serine proteases"/>
    <property type="match status" value="1"/>
</dbReference>
<dbReference type="GO" id="GO:0004252">
    <property type="term" value="F:serine-type endopeptidase activity"/>
    <property type="evidence" value="ECO:0007669"/>
    <property type="project" value="InterPro"/>
</dbReference>
<dbReference type="InterPro" id="IPR009003">
    <property type="entry name" value="Peptidase_S1_PA"/>
</dbReference>
<dbReference type="InterPro" id="IPR043504">
    <property type="entry name" value="Peptidase_S1_PA_chymotrypsin"/>
</dbReference>
<dbReference type="InterPro" id="IPR018114">
    <property type="entry name" value="TRYPSIN_HIS"/>
</dbReference>
<evidence type="ECO:0000313" key="6">
    <source>
        <dbReference type="EMBL" id="NIE46676.1"/>
    </source>
</evidence>
<dbReference type="Pfam" id="PF00089">
    <property type="entry name" value="Trypsin"/>
    <property type="match status" value="1"/>
</dbReference>
<feature type="signal peptide" evidence="4">
    <location>
        <begin position="1"/>
        <end position="24"/>
    </location>
</feature>
<dbReference type="AlphaFoldDB" id="A0A6G5A916"/>
<evidence type="ECO:0000259" key="5">
    <source>
        <dbReference type="PROSITE" id="PS50240"/>
    </source>
</evidence>
<protein>
    <submittedName>
        <fullName evidence="6">Putative trypsin-like serine protease</fullName>
    </submittedName>
</protein>